<dbReference type="AlphaFoldDB" id="A0A7G3GEL6"/>
<evidence type="ECO:0000313" key="4">
    <source>
        <dbReference type="Proteomes" id="UP000515917"/>
    </source>
</evidence>
<dbReference type="KEGG" id="ifl:C1H71_00030"/>
<name>A0A7G3GEL6_9NEIS</name>
<sequence length="202" mass="23095">MSSENISARFKTVIDATTNEARKFKELEEYSNIQSVSWRKAYSGGQRPTAEMLEILSRRNPEFAFWLVSGIDDSVTGHVSPTKNFQNATTTLLTAKYLKKRIEINELVHQHNNKCAIDHKDNSDELVNNAIDETIEKIIQCIFKEYPEAISTIEGKMDIFETISIDENNIDLLKDELEATLIESNKNIAAILEKRIETIKEK</sequence>
<protein>
    <submittedName>
        <fullName evidence="3">Uncharacterized protein</fullName>
    </submittedName>
</protein>
<proteinExistence type="predicted"/>
<accession>A0A7G3GEL6</accession>
<keyword evidence="1" id="KW-0175">Coiled coil</keyword>
<evidence type="ECO:0000256" key="1">
    <source>
        <dbReference type="SAM" id="Coils"/>
    </source>
</evidence>
<dbReference type="EMBL" id="CP025781">
    <property type="protein sequence ID" value="QBC45574.1"/>
    <property type="molecule type" value="Genomic_DNA"/>
</dbReference>
<gene>
    <name evidence="2" type="ORF">C1H71_00030</name>
    <name evidence="3" type="ORF">C1H71_19965</name>
</gene>
<feature type="coiled-coil region" evidence="1">
    <location>
        <begin position="174"/>
        <end position="202"/>
    </location>
</feature>
<dbReference type="Proteomes" id="UP000515917">
    <property type="component" value="Chromosome"/>
</dbReference>
<keyword evidence="4" id="KW-1185">Reference proteome</keyword>
<dbReference type="EMBL" id="CP025781">
    <property type="protein sequence ID" value="QBC42102.1"/>
    <property type="molecule type" value="Genomic_DNA"/>
</dbReference>
<evidence type="ECO:0000313" key="2">
    <source>
        <dbReference type="EMBL" id="QBC42102.1"/>
    </source>
</evidence>
<evidence type="ECO:0000313" key="3">
    <source>
        <dbReference type="EMBL" id="QBC45574.1"/>
    </source>
</evidence>
<dbReference type="KEGG" id="ifl:C1H71_19965"/>
<organism evidence="3 4">
    <name type="scientific">Iodobacter fluviatilis</name>
    <dbReference type="NCBI Taxonomy" id="537"/>
    <lineage>
        <taxon>Bacteria</taxon>
        <taxon>Pseudomonadati</taxon>
        <taxon>Pseudomonadota</taxon>
        <taxon>Betaproteobacteria</taxon>
        <taxon>Neisseriales</taxon>
        <taxon>Chitinibacteraceae</taxon>
        <taxon>Iodobacter</taxon>
    </lineage>
</organism>
<reference evidence="3 4" key="1">
    <citation type="submission" date="2018-01" db="EMBL/GenBank/DDBJ databases">
        <title>Genome sequence of Iodobacter sp. strain PCH194 isolated from Indian Trans-Himalaya.</title>
        <authorList>
            <person name="Kumar V."/>
            <person name="Thakur V."/>
            <person name="Kumar S."/>
            <person name="Singh D."/>
        </authorList>
    </citation>
    <scope>NUCLEOTIDE SEQUENCE [LARGE SCALE GENOMIC DNA]</scope>
    <source>
        <strain evidence="3 4">PCH194</strain>
    </source>
</reference>